<feature type="chain" id="PRO_5035188943" description="Protein kinase domain-containing protein" evidence="7">
    <location>
        <begin position="24"/>
        <end position="549"/>
    </location>
</feature>
<reference evidence="9 10" key="1">
    <citation type="submission" date="2020-08" db="EMBL/GenBank/DDBJ databases">
        <title>Plant Genome Project.</title>
        <authorList>
            <person name="Zhang R.-G."/>
        </authorList>
    </citation>
    <scope>NUCLEOTIDE SEQUENCE [LARGE SCALE GENOMIC DNA]</scope>
    <source>
        <tissue evidence="9">Rhizome</tissue>
    </source>
</reference>
<evidence type="ECO:0000256" key="1">
    <source>
        <dbReference type="ARBA" id="ARBA00004370"/>
    </source>
</evidence>
<dbReference type="Gene3D" id="3.80.10.10">
    <property type="entry name" value="Ribonuclease Inhibitor"/>
    <property type="match status" value="3"/>
</dbReference>
<dbReference type="Proteomes" id="UP000734854">
    <property type="component" value="Unassembled WGS sequence"/>
</dbReference>
<keyword evidence="4" id="KW-0677">Repeat</keyword>
<evidence type="ECO:0000256" key="5">
    <source>
        <dbReference type="ARBA" id="ARBA00022989"/>
    </source>
</evidence>
<dbReference type="InterPro" id="IPR051824">
    <property type="entry name" value="LRR_Rcpt-Like_S/T_Kinase"/>
</dbReference>
<comment type="subcellular location">
    <subcellularLocation>
        <location evidence="1">Membrane</location>
    </subcellularLocation>
</comment>
<evidence type="ECO:0000259" key="8">
    <source>
        <dbReference type="PROSITE" id="PS50011"/>
    </source>
</evidence>
<dbReference type="PANTHER" id="PTHR48006">
    <property type="entry name" value="LEUCINE-RICH REPEAT-CONTAINING PROTEIN DDB_G0281931-RELATED"/>
    <property type="match status" value="1"/>
</dbReference>
<dbReference type="EMBL" id="JACMSC010000006">
    <property type="protein sequence ID" value="KAG6517748.1"/>
    <property type="molecule type" value="Genomic_DNA"/>
</dbReference>
<evidence type="ECO:0000256" key="2">
    <source>
        <dbReference type="ARBA" id="ARBA00022614"/>
    </source>
</evidence>
<dbReference type="Pfam" id="PF00069">
    <property type="entry name" value="Pkinase"/>
    <property type="match status" value="1"/>
</dbReference>
<dbReference type="SUPFAM" id="SSF52058">
    <property type="entry name" value="L domain-like"/>
    <property type="match status" value="1"/>
</dbReference>
<gene>
    <name evidence="9" type="ORF">ZIOFF_021146</name>
</gene>
<dbReference type="InterPro" id="IPR001611">
    <property type="entry name" value="Leu-rich_rpt"/>
</dbReference>
<keyword evidence="10" id="KW-1185">Reference proteome</keyword>
<keyword evidence="7" id="KW-0732">Signal</keyword>
<dbReference type="SUPFAM" id="SSF56112">
    <property type="entry name" value="Protein kinase-like (PK-like)"/>
    <property type="match status" value="1"/>
</dbReference>
<accession>A0A8J5H3F4</accession>
<dbReference type="AlphaFoldDB" id="A0A8J5H3F4"/>
<dbReference type="Pfam" id="PF00560">
    <property type="entry name" value="LRR_1"/>
    <property type="match status" value="3"/>
</dbReference>
<comment type="caution">
    <text evidence="9">The sequence shown here is derived from an EMBL/GenBank/DDBJ whole genome shotgun (WGS) entry which is preliminary data.</text>
</comment>
<organism evidence="9 10">
    <name type="scientific">Zingiber officinale</name>
    <name type="common">Ginger</name>
    <name type="synonym">Amomum zingiber</name>
    <dbReference type="NCBI Taxonomy" id="94328"/>
    <lineage>
        <taxon>Eukaryota</taxon>
        <taxon>Viridiplantae</taxon>
        <taxon>Streptophyta</taxon>
        <taxon>Embryophyta</taxon>
        <taxon>Tracheophyta</taxon>
        <taxon>Spermatophyta</taxon>
        <taxon>Magnoliopsida</taxon>
        <taxon>Liliopsida</taxon>
        <taxon>Zingiberales</taxon>
        <taxon>Zingiberaceae</taxon>
        <taxon>Zingiber</taxon>
    </lineage>
</organism>
<evidence type="ECO:0000313" key="10">
    <source>
        <dbReference type="Proteomes" id="UP000734854"/>
    </source>
</evidence>
<keyword evidence="6" id="KW-0472">Membrane</keyword>
<dbReference type="GO" id="GO:0016020">
    <property type="term" value="C:membrane"/>
    <property type="evidence" value="ECO:0007669"/>
    <property type="project" value="UniProtKB-SubCell"/>
</dbReference>
<dbReference type="PROSITE" id="PS50011">
    <property type="entry name" value="PROTEIN_KINASE_DOM"/>
    <property type="match status" value="1"/>
</dbReference>
<sequence length="549" mass="60607">MVLSKPYLVVCLVLAVSLQVASAIAKCNLVRITSPFVVCPNRIREDGSKKVWPWRAGIQIDGPFQQLDTSSVGELYLEFIIPKSLQMGRNQCLKKLNLAANDLSGFIPSELGNCTLLEHLKLSNNFPSALSSNLILPQSMNSTRNSSDPSRCRWAGISCDRSGYVISIELPMLRISGSLGKEIGLLRRLKKLNLAANDLSGFIPSELGNCTLLEHLKLSNNLLSAAKQPLSGRNYLAVSLRTWKLFKFEEVGSYANNLSGSIPEFFVASNLLYLDLSFNKLNGQIPLTVGNIVNLTMINLCKRKNDDVPSLLEDDDVPSLHADSSFLLKKVIEATEDFNPQYEIAGTNSGVEGEVQDSYWHCLDYLHNDCRPTIIHRDIKPKIILLDADMEPHISDFGIAKLDQDSTQSAAIIGTLGYIAPEATYMTRTSKESDVYSYGVVLLELITRKMVIDPSFYENMGIVGWVTSTLDSTSKIEVVIDEDLANEVPGTSESKEVNKVLSLAMRCVAARKASMQPSMQNAVKELQDIKSRFSAGSQRQRISEPTTST</sequence>
<feature type="signal peptide" evidence="7">
    <location>
        <begin position="1"/>
        <end position="23"/>
    </location>
</feature>
<keyword evidence="5" id="KW-1133">Transmembrane helix</keyword>
<name>A0A8J5H3F4_ZINOF</name>
<evidence type="ECO:0000256" key="7">
    <source>
        <dbReference type="SAM" id="SignalP"/>
    </source>
</evidence>
<dbReference type="SMART" id="SM00220">
    <property type="entry name" value="S_TKc"/>
    <property type="match status" value="1"/>
</dbReference>
<keyword evidence="3" id="KW-0812">Transmembrane</keyword>
<dbReference type="GO" id="GO:0004672">
    <property type="term" value="F:protein kinase activity"/>
    <property type="evidence" value="ECO:0007669"/>
    <property type="project" value="InterPro"/>
</dbReference>
<evidence type="ECO:0000256" key="4">
    <source>
        <dbReference type="ARBA" id="ARBA00022737"/>
    </source>
</evidence>
<evidence type="ECO:0000256" key="6">
    <source>
        <dbReference type="ARBA" id="ARBA00023136"/>
    </source>
</evidence>
<dbReference type="InterPro" id="IPR000719">
    <property type="entry name" value="Prot_kinase_dom"/>
</dbReference>
<protein>
    <recommendedName>
        <fullName evidence="8">Protein kinase domain-containing protein</fullName>
    </recommendedName>
</protein>
<keyword evidence="2" id="KW-0433">Leucine-rich repeat</keyword>
<dbReference type="PANTHER" id="PTHR48006:SF7">
    <property type="entry name" value="LEUCINE-RICH REPEAT-CONTAINING N-TERMINAL PLANT-TYPE DOMAIN-CONTAINING PROTEIN"/>
    <property type="match status" value="1"/>
</dbReference>
<dbReference type="InterPro" id="IPR032675">
    <property type="entry name" value="LRR_dom_sf"/>
</dbReference>
<dbReference type="GO" id="GO:0005524">
    <property type="term" value="F:ATP binding"/>
    <property type="evidence" value="ECO:0007669"/>
    <property type="project" value="InterPro"/>
</dbReference>
<evidence type="ECO:0000256" key="3">
    <source>
        <dbReference type="ARBA" id="ARBA00022692"/>
    </source>
</evidence>
<evidence type="ECO:0000313" key="9">
    <source>
        <dbReference type="EMBL" id="KAG6517748.1"/>
    </source>
</evidence>
<feature type="domain" description="Protein kinase" evidence="8">
    <location>
        <begin position="243"/>
        <end position="533"/>
    </location>
</feature>
<proteinExistence type="predicted"/>
<dbReference type="Gene3D" id="1.10.510.10">
    <property type="entry name" value="Transferase(Phosphotransferase) domain 1"/>
    <property type="match status" value="1"/>
</dbReference>
<dbReference type="InterPro" id="IPR011009">
    <property type="entry name" value="Kinase-like_dom_sf"/>
</dbReference>